<organism evidence="1 2">
    <name type="scientific">Luteolibacter soli</name>
    <dbReference type="NCBI Taxonomy" id="3135280"/>
    <lineage>
        <taxon>Bacteria</taxon>
        <taxon>Pseudomonadati</taxon>
        <taxon>Verrucomicrobiota</taxon>
        <taxon>Verrucomicrobiia</taxon>
        <taxon>Verrucomicrobiales</taxon>
        <taxon>Verrucomicrobiaceae</taxon>
        <taxon>Luteolibacter</taxon>
    </lineage>
</organism>
<name>A0ABU9AWZ5_9BACT</name>
<comment type="caution">
    <text evidence="1">The sequence shown here is derived from an EMBL/GenBank/DDBJ whole genome shotgun (WGS) entry which is preliminary data.</text>
</comment>
<dbReference type="Proteomes" id="UP001371305">
    <property type="component" value="Unassembled WGS sequence"/>
</dbReference>
<evidence type="ECO:0000313" key="2">
    <source>
        <dbReference type="Proteomes" id="UP001371305"/>
    </source>
</evidence>
<evidence type="ECO:0000313" key="1">
    <source>
        <dbReference type="EMBL" id="MEK7951572.1"/>
    </source>
</evidence>
<gene>
    <name evidence="1" type="ORF">WKV53_13735</name>
</gene>
<keyword evidence="2" id="KW-1185">Reference proteome</keyword>
<evidence type="ECO:0008006" key="3">
    <source>
        <dbReference type="Google" id="ProtNLM"/>
    </source>
</evidence>
<dbReference type="RefSeq" id="WP_341405192.1">
    <property type="nucleotide sequence ID" value="NZ_JBBUKT010000005.1"/>
</dbReference>
<accession>A0ABU9AWZ5</accession>
<dbReference type="EMBL" id="JBBUKT010000005">
    <property type="protein sequence ID" value="MEK7951572.1"/>
    <property type="molecule type" value="Genomic_DNA"/>
</dbReference>
<protein>
    <recommendedName>
        <fullName evidence="3">DUF4034 domain-containing protein</fullName>
    </recommendedName>
</protein>
<sequence>MARSKTKTVIFRCAGIVVLAGLAWVGSRAGHYMARGGWFQGETVRGKVARGLQAAPERTASAPVKAADVASVVRRLQAIAKGSPNLLIDFEAGAQIDAILAKLSAGELAAVFDGLDSGAARRDYNMRALILKVGVAWVVLDPTAAMTAAAGKSTAMGGDYSSNIFGEWAADAPEAAFAWLNGEDFPASLEKMKDELRSSALFNLAERDFDVAKAEFLKMGDEKQGWQSGSRASVLRYWGSMYLDDPGMRDQLVEFAKSTGKPDDYARLNDALLREWKQEDPLGMLEYLQGLKDYLESDAVPAEKRQEVDASAVNAAIYREYTGQAMEWWMSRYSQSTETPQRMREAIGYWIHQRPAEMEQWFAEQPESPQRDAMSAAAAITYTGNGKFQEAAKRVGEISDATMKQSAVERLNYVWSQQDAKAAAEWRGR</sequence>
<reference evidence="1 2" key="1">
    <citation type="submission" date="2024-04" db="EMBL/GenBank/DDBJ databases">
        <title>Luteolibacter sp. isolated from soil.</title>
        <authorList>
            <person name="An J."/>
        </authorList>
    </citation>
    <scope>NUCLEOTIDE SEQUENCE [LARGE SCALE GENOMIC DNA]</scope>
    <source>
        <strain evidence="1 2">Y139</strain>
    </source>
</reference>
<proteinExistence type="predicted"/>